<dbReference type="AlphaFoldDB" id="A0A914QCU4"/>
<feature type="compositionally biased region" description="Polar residues" evidence="1">
    <location>
        <begin position="1"/>
        <end position="19"/>
    </location>
</feature>
<accession>A0A914QCU4</accession>
<feature type="compositionally biased region" description="Low complexity" evidence="1">
    <location>
        <begin position="20"/>
        <end position="46"/>
    </location>
</feature>
<feature type="region of interest" description="Disordered" evidence="1">
    <location>
        <begin position="1"/>
        <end position="56"/>
    </location>
</feature>
<reference evidence="3" key="1">
    <citation type="submission" date="2022-11" db="UniProtKB">
        <authorList>
            <consortium name="WormBaseParasite"/>
        </authorList>
    </citation>
    <scope>IDENTIFICATION</scope>
</reference>
<evidence type="ECO:0000256" key="1">
    <source>
        <dbReference type="SAM" id="MobiDB-lite"/>
    </source>
</evidence>
<dbReference type="WBParaSite" id="PDA_v2.g24990.t1">
    <property type="protein sequence ID" value="PDA_v2.g24990.t1"/>
    <property type="gene ID" value="PDA_v2.g24990"/>
</dbReference>
<keyword evidence="2" id="KW-1185">Reference proteome</keyword>
<dbReference type="Proteomes" id="UP000887578">
    <property type="component" value="Unplaced"/>
</dbReference>
<name>A0A914QCU4_9BILA</name>
<organism evidence="2 3">
    <name type="scientific">Panagrolaimus davidi</name>
    <dbReference type="NCBI Taxonomy" id="227884"/>
    <lineage>
        <taxon>Eukaryota</taxon>
        <taxon>Metazoa</taxon>
        <taxon>Ecdysozoa</taxon>
        <taxon>Nematoda</taxon>
        <taxon>Chromadorea</taxon>
        <taxon>Rhabditida</taxon>
        <taxon>Tylenchina</taxon>
        <taxon>Panagrolaimomorpha</taxon>
        <taxon>Panagrolaimoidea</taxon>
        <taxon>Panagrolaimidae</taxon>
        <taxon>Panagrolaimus</taxon>
    </lineage>
</organism>
<protein>
    <submittedName>
        <fullName evidence="3">Uncharacterized protein</fullName>
    </submittedName>
</protein>
<evidence type="ECO:0000313" key="2">
    <source>
        <dbReference type="Proteomes" id="UP000887578"/>
    </source>
</evidence>
<sequence>MFPKSTPTENGTFGSQTTPSKEFSTTNNSSNELSEMTSQTMTTESQPLNSNASIDGNIPPEFNEINEANCFSKSFIIGNALIKEKLFPESSLLSNSCHSYSNEIFIDKNREMLNSLPLNSEFNVPIGGRKPSFDNSASLFINRYAESQSDSSGENADGFSITSLETSTKAVPTSKPENQNEFNLKNSILAKFFEFHEPISPQSTNQNVLIKLFPSNSLTKSNLKKSTSDESFEINDQSMIDIECPSSNFSESFKSTSSKPHNLDIY</sequence>
<proteinExistence type="predicted"/>
<evidence type="ECO:0000313" key="3">
    <source>
        <dbReference type="WBParaSite" id="PDA_v2.g24990.t1"/>
    </source>
</evidence>